<dbReference type="Proteomes" id="UP000499080">
    <property type="component" value="Unassembled WGS sequence"/>
</dbReference>
<organism evidence="1 2">
    <name type="scientific">Araneus ventricosus</name>
    <name type="common">Orbweaver spider</name>
    <name type="synonym">Epeira ventricosa</name>
    <dbReference type="NCBI Taxonomy" id="182803"/>
    <lineage>
        <taxon>Eukaryota</taxon>
        <taxon>Metazoa</taxon>
        <taxon>Ecdysozoa</taxon>
        <taxon>Arthropoda</taxon>
        <taxon>Chelicerata</taxon>
        <taxon>Arachnida</taxon>
        <taxon>Araneae</taxon>
        <taxon>Araneomorphae</taxon>
        <taxon>Entelegynae</taxon>
        <taxon>Araneoidea</taxon>
        <taxon>Araneidae</taxon>
        <taxon>Araneus</taxon>
    </lineage>
</organism>
<evidence type="ECO:0000313" key="2">
    <source>
        <dbReference type="Proteomes" id="UP000499080"/>
    </source>
</evidence>
<feature type="non-terminal residue" evidence="1">
    <location>
        <position position="26"/>
    </location>
</feature>
<name>A0A4Y2CGY4_ARAVE</name>
<dbReference type="AlphaFoldDB" id="A0A4Y2CGY4"/>
<dbReference type="EMBL" id="BGPR01086389">
    <property type="protein sequence ID" value="GBM03224.1"/>
    <property type="molecule type" value="Genomic_DNA"/>
</dbReference>
<sequence>MSCRTALAIEAAALSEIPYRDLPTLL</sequence>
<protein>
    <submittedName>
        <fullName evidence="1">Uncharacterized protein</fullName>
    </submittedName>
</protein>
<reference evidence="1 2" key="1">
    <citation type="journal article" date="2019" name="Sci. Rep.">
        <title>Orb-weaving spider Araneus ventricosus genome elucidates the spidroin gene catalogue.</title>
        <authorList>
            <person name="Kono N."/>
            <person name="Nakamura H."/>
            <person name="Ohtoshi R."/>
            <person name="Moran D.A.P."/>
            <person name="Shinohara A."/>
            <person name="Yoshida Y."/>
            <person name="Fujiwara M."/>
            <person name="Mori M."/>
            <person name="Tomita M."/>
            <person name="Arakawa K."/>
        </authorList>
    </citation>
    <scope>NUCLEOTIDE SEQUENCE [LARGE SCALE GENOMIC DNA]</scope>
</reference>
<keyword evidence="2" id="KW-1185">Reference proteome</keyword>
<gene>
    <name evidence="1" type="ORF">AVEN_10639_1</name>
</gene>
<comment type="caution">
    <text evidence="1">The sequence shown here is derived from an EMBL/GenBank/DDBJ whole genome shotgun (WGS) entry which is preliminary data.</text>
</comment>
<proteinExistence type="predicted"/>
<accession>A0A4Y2CGY4</accession>
<evidence type="ECO:0000313" key="1">
    <source>
        <dbReference type="EMBL" id="GBM03224.1"/>
    </source>
</evidence>